<dbReference type="EMBL" id="JBHSGB010000003">
    <property type="protein sequence ID" value="MFC4654009.1"/>
    <property type="molecule type" value="Genomic_DNA"/>
</dbReference>
<dbReference type="InterPro" id="IPR032581">
    <property type="entry name" value="DUF4917"/>
</dbReference>
<comment type="caution">
    <text evidence="1">The sequence shown here is derived from an EMBL/GenBank/DDBJ whole genome shotgun (WGS) entry which is preliminary data.</text>
</comment>
<dbReference type="Proteomes" id="UP001595962">
    <property type="component" value="Unassembled WGS sequence"/>
</dbReference>
<gene>
    <name evidence="1" type="ORF">ACFO3I_03100</name>
</gene>
<dbReference type="Pfam" id="PF16263">
    <property type="entry name" value="DUF4917"/>
    <property type="match status" value="1"/>
</dbReference>
<evidence type="ECO:0000313" key="1">
    <source>
        <dbReference type="EMBL" id="MFC4654009.1"/>
    </source>
</evidence>
<reference evidence="2" key="1">
    <citation type="journal article" date="2019" name="Int. J. Syst. Evol. Microbiol.">
        <title>The Global Catalogue of Microorganisms (GCM) 10K type strain sequencing project: providing services to taxonomists for standard genome sequencing and annotation.</title>
        <authorList>
            <consortium name="The Broad Institute Genomics Platform"/>
            <consortium name="The Broad Institute Genome Sequencing Center for Infectious Disease"/>
            <person name="Wu L."/>
            <person name="Ma J."/>
        </authorList>
    </citation>
    <scope>NUCLEOTIDE SEQUENCE [LARGE SCALE GENOMIC DNA]</scope>
    <source>
        <strain evidence="2">DT28</strain>
    </source>
</reference>
<evidence type="ECO:0000313" key="2">
    <source>
        <dbReference type="Proteomes" id="UP001595962"/>
    </source>
</evidence>
<name>A0ABV9JIS1_9GAMM</name>
<sequence>MPVQIHQWADIAEHYNDGLLLGNGASIAVDPRFSYSSLFAAASERGFLTEPVRQVFERFDNSTDFEYVLRKLWQAKQVNQALGIESEVVDAAYQQVRTALIETIRATHLTHAEALPNLEPIYQFMRRFKTVLSLNYDLIVYWAALRGNDALAGEHRFKDCLVNGALDDDWARLREPLRRNQTVTIFFYPHGNLVLARNPNDRELKITADGGRLLEEIIAGWENGRYVPMFVSEGTSVQKREAIGASNYLSEVYFNAIPDIGSTLVIYGWRLGEQEAHLLHQLKRSVPRRVAVSLYPLCPEHQRDAARIEEQLLSIGVAQVEFFDSRSSGCWKNPVVADDVDL</sequence>
<protein>
    <submittedName>
        <fullName evidence="1">DUF4917 family protein</fullName>
    </submittedName>
</protein>
<keyword evidence="2" id="KW-1185">Reference proteome</keyword>
<dbReference type="RefSeq" id="WP_377331663.1">
    <property type="nucleotide sequence ID" value="NZ_JBHSGB010000003.1"/>
</dbReference>
<accession>A0ABV9JIS1</accession>
<proteinExistence type="predicted"/>
<organism evidence="1 2">
    <name type="scientific">Rheinheimera marina</name>
    <dbReference type="NCBI Taxonomy" id="1774958"/>
    <lineage>
        <taxon>Bacteria</taxon>
        <taxon>Pseudomonadati</taxon>
        <taxon>Pseudomonadota</taxon>
        <taxon>Gammaproteobacteria</taxon>
        <taxon>Chromatiales</taxon>
        <taxon>Chromatiaceae</taxon>
        <taxon>Rheinheimera</taxon>
    </lineage>
</organism>